<dbReference type="CDD" id="cd05121">
    <property type="entry name" value="ABC1_ADCK3-like"/>
    <property type="match status" value="1"/>
</dbReference>
<gene>
    <name evidence="3" type="ORF">C5E16_13275</name>
</gene>
<dbReference type="PANTHER" id="PTHR10566">
    <property type="entry name" value="CHAPERONE-ACTIVITY OF BC1 COMPLEX CABC1 -RELATED"/>
    <property type="match status" value="1"/>
</dbReference>
<dbReference type="InterPro" id="IPR050154">
    <property type="entry name" value="UbiB_kinase"/>
</dbReference>
<dbReference type="RefSeq" id="WP_104291041.1">
    <property type="nucleotide sequence ID" value="NZ_PSXY01000027.1"/>
</dbReference>
<dbReference type="SUPFAM" id="SSF56112">
    <property type="entry name" value="Protein kinase-like (PK-like)"/>
    <property type="match status" value="1"/>
</dbReference>
<comment type="similarity">
    <text evidence="1">Belongs to the protein kinase superfamily. ADCK protein kinase family.</text>
</comment>
<dbReference type="InterPro" id="IPR004147">
    <property type="entry name" value="ABC1_dom"/>
</dbReference>
<protein>
    <submittedName>
        <fullName evidence="3">ABC transporter</fullName>
    </submittedName>
</protein>
<dbReference type="EMBL" id="PSXY01000027">
    <property type="protein sequence ID" value="PPF65792.1"/>
    <property type="molecule type" value="Genomic_DNA"/>
</dbReference>
<sequence length="573" mass="62890">MTAATAGAVPGAHPEADAPETRARYRRILRFAAWNLAVTWWYELFLPRVGLRRIADRTRTRRMKRFARRFRVLAVELGGLMIKVGQFMSSRLDVLPPEITAELEDLQDEVPAVPFPEIRALAERELGMPLAEAFAWVDETPVAAASLGQAHRALLGPLDSADTGLTGAVIKVQRPGIDDIVRIDLAALRRIGGWLTHVRLVSDRVDAPALVEEFAETSLEEIDYLHEARSSARFQEMFAADERVAVPEIVWERSTRRVLTLEDVTAIKITDHEGLLAAGIDPVDVAPVFAAVMFDQLFADGFFHADPHPGNVFVTPVADGSVEQGWTLTFIDFGMMGEVPPSTRRGLRKMLIAAASRDGKGLVDAARDIGVLLPSADTTQLELAMTRLFARFGGLGFAELREVDPREFRAFANEFQDVVRTLPFQLPDDFLLIIRAMSLTSGVCSALDPAFNLWDSVEPYAQRLIREERGNVVRDLGTRVSDTAGTIARLPGRLDALLTRIDDGALPISDPTLERRVGALERTLRRAISALVFGALLAGGVLLRPDDEVLGTVLLVVSVLPLAQALLPGRRGV</sequence>
<dbReference type="AlphaFoldDB" id="A0A2S5VRD4"/>
<organism evidence="3 4">
    <name type="scientific">Clavibacter michiganensis</name>
    <dbReference type="NCBI Taxonomy" id="28447"/>
    <lineage>
        <taxon>Bacteria</taxon>
        <taxon>Bacillati</taxon>
        <taxon>Actinomycetota</taxon>
        <taxon>Actinomycetes</taxon>
        <taxon>Micrococcales</taxon>
        <taxon>Microbacteriaceae</taxon>
        <taxon>Clavibacter</taxon>
    </lineage>
</organism>
<evidence type="ECO:0000259" key="2">
    <source>
        <dbReference type="Pfam" id="PF03109"/>
    </source>
</evidence>
<evidence type="ECO:0000313" key="4">
    <source>
        <dbReference type="Proteomes" id="UP000239241"/>
    </source>
</evidence>
<dbReference type="PANTHER" id="PTHR10566:SF113">
    <property type="entry name" value="PROTEIN ACTIVITY OF BC1 COMPLEX KINASE 7, CHLOROPLASTIC"/>
    <property type="match status" value="1"/>
</dbReference>
<feature type="domain" description="ABC1 atypical kinase-like" evidence="2">
    <location>
        <begin position="106"/>
        <end position="363"/>
    </location>
</feature>
<dbReference type="Pfam" id="PF03109">
    <property type="entry name" value="ABC1"/>
    <property type="match status" value="1"/>
</dbReference>
<evidence type="ECO:0000313" key="3">
    <source>
        <dbReference type="EMBL" id="PPF65792.1"/>
    </source>
</evidence>
<comment type="caution">
    <text evidence="3">The sequence shown here is derived from an EMBL/GenBank/DDBJ whole genome shotgun (WGS) entry which is preliminary data.</text>
</comment>
<evidence type="ECO:0000256" key="1">
    <source>
        <dbReference type="ARBA" id="ARBA00009670"/>
    </source>
</evidence>
<reference evidence="3 4" key="1">
    <citation type="submission" date="2018-02" db="EMBL/GenBank/DDBJ databases">
        <title>Bacteriophage NCPPB3778 and a type I-E CRISPR drive the evolution of the US Biological Select Agent, Rathayibacter toxicus.</title>
        <authorList>
            <person name="Davis E.W.II."/>
            <person name="Tabima J.F."/>
            <person name="Weisberg A.J."/>
            <person name="Lopes L.D."/>
            <person name="Wiseman M.S."/>
            <person name="Wiseman M.S."/>
            <person name="Pupko T."/>
            <person name="Belcher M.S."/>
            <person name="Sechler A.J."/>
            <person name="Tancos M.A."/>
            <person name="Schroeder B.K."/>
            <person name="Murray T.D."/>
            <person name="Luster D.G."/>
            <person name="Schneider W.L."/>
            <person name="Rogers E."/>
            <person name="Andreote F.D."/>
            <person name="Grunwald N.J."/>
            <person name="Putnam M.L."/>
            <person name="Chang J.H."/>
        </authorList>
    </citation>
    <scope>NUCLEOTIDE SEQUENCE [LARGE SCALE GENOMIC DNA]</scope>
    <source>
        <strain evidence="3 4">AY1B3</strain>
    </source>
</reference>
<name>A0A2S5VRD4_9MICO</name>
<dbReference type="InterPro" id="IPR011009">
    <property type="entry name" value="Kinase-like_dom_sf"/>
</dbReference>
<proteinExistence type="inferred from homology"/>
<accession>A0A2S5VRD4</accession>
<dbReference type="Proteomes" id="UP000239241">
    <property type="component" value="Unassembled WGS sequence"/>
</dbReference>